<dbReference type="EMBL" id="CAEKDK010000002">
    <property type="protein sequence ID" value="CAB4268894.1"/>
    <property type="molecule type" value="Genomic_DNA"/>
</dbReference>
<proteinExistence type="predicted"/>
<evidence type="ECO:0000313" key="2">
    <source>
        <dbReference type="Proteomes" id="UP000507222"/>
    </source>
</evidence>
<accession>A0A6J5U046</accession>
<protein>
    <submittedName>
        <fullName evidence="1">Uncharacterized protein</fullName>
    </submittedName>
</protein>
<dbReference type="Proteomes" id="UP000507222">
    <property type="component" value="Unassembled WGS sequence"/>
</dbReference>
<dbReference type="AlphaFoldDB" id="A0A6J5U046"/>
<organism evidence="1 2">
    <name type="scientific">Prunus armeniaca</name>
    <name type="common">Apricot</name>
    <name type="synonym">Armeniaca vulgaris</name>
    <dbReference type="NCBI Taxonomy" id="36596"/>
    <lineage>
        <taxon>Eukaryota</taxon>
        <taxon>Viridiplantae</taxon>
        <taxon>Streptophyta</taxon>
        <taxon>Embryophyta</taxon>
        <taxon>Tracheophyta</taxon>
        <taxon>Spermatophyta</taxon>
        <taxon>Magnoliopsida</taxon>
        <taxon>eudicotyledons</taxon>
        <taxon>Gunneridae</taxon>
        <taxon>Pentapetalae</taxon>
        <taxon>rosids</taxon>
        <taxon>fabids</taxon>
        <taxon>Rosales</taxon>
        <taxon>Rosaceae</taxon>
        <taxon>Amygdaloideae</taxon>
        <taxon>Amygdaleae</taxon>
        <taxon>Prunus</taxon>
    </lineage>
</organism>
<sequence>MSRDRRHSRCYLELGVADLKLPISKEGKVWLLPNTVNQSCAKHVEFSTAAIRYRWVP</sequence>
<name>A0A6J5U046_PRUAR</name>
<reference evidence="1 2" key="1">
    <citation type="submission" date="2020-05" db="EMBL/GenBank/DDBJ databases">
        <authorList>
            <person name="Campoy J."/>
            <person name="Schneeberger K."/>
            <person name="Spophaly S."/>
        </authorList>
    </citation>
    <scope>NUCLEOTIDE SEQUENCE [LARGE SCALE GENOMIC DNA]</scope>
    <source>
        <strain evidence="1">PruArmRojPasFocal</strain>
    </source>
</reference>
<evidence type="ECO:0000313" key="1">
    <source>
        <dbReference type="EMBL" id="CAB4268894.1"/>
    </source>
</evidence>
<gene>
    <name evidence="1" type="ORF">CURHAP_LOCUS13596</name>
</gene>